<gene>
    <name evidence="1" type="ORF">LCGC14_0998900</name>
</gene>
<reference evidence="1" key="1">
    <citation type="journal article" date="2015" name="Nature">
        <title>Complex archaea that bridge the gap between prokaryotes and eukaryotes.</title>
        <authorList>
            <person name="Spang A."/>
            <person name="Saw J.H."/>
            <person name="Jorgensen S.L."/>
            <person name="Zaremba-Niedzwiedzka K."/>
            <person name="Martijn J."/>
            <person name="Lind A.E."/>
            <person name="van Eijk R."/>
            <person name="Schleper C."/>
            <person name="Guy L."/>
            <person name="Ettema T.J."/>
        </authorList>
    </citation>
    <scope>NUCLEOTIDE SEQUENCE</scope>
</reference>
<protein>
    <submittedName>
        <fullName evidence="1">Uncharacterized protein</fullName>
    </submittedName>
</protein>
<comment type="caution">
    <text evidence="1">The sequence shown here is derived from an EMBL/GenBank/DDBJ whole genome shotgun (WGS) entry which is preliminary data.</text>
</comment>
<organism evidence="1">
    <name type="scientific">marine sediment metagenome</name>
    <dbReference type="NCBI Taxonomy" id="412755"/>
    <lineage>
        <taxon>unclassified sequences</taxon>
        <taxon>metagenomes</taxon>
        <taxon>ecological metagenomes</taxon>
    </lineage>
</organism>
<proteinExistence type="predicted"/>
<evidence type="ECO:0000313" key="1">
    <source>
        <dbReference type="EMBL" id="KKN14181.1"/>
    </source>
</evidence>
<dbReference type="EMBL" id="LAZR01003844">
    <property type="protein sequence ID" value="KKN14181.1"/>
    <property type="molecule type" value="Genomic_DNA"/>
</dbReference>
<name>A0A0F9QM48_9ZZZZ</name>
<accession>A0A0F9QM48</accession>
<dbReference type="AlphaFoldDB" id="A0A0F9QM48"/>
<sequence>MTHRLVCQFCDRATEKPAGAASGFGRLVGTVDGKPVDIVYCSEHADVGWRKVSRLMRRSTNAKTHFTGYLARSESVGGKG</sequence>